<dbReference type="PANTHER" id="PTHR15722">
    <property type="entry name" value="IFT140/172-RELATED"/>
    <property type="match status" value="1"/>
</dbReference>
<evidence type="ECO:0000259" key="8">
    <source>
        <dbReference type="Pfam" id="PF23383"/>
    </source>
</evidence>
<name>A0A9P1IPU4_9PELO</name>
<dbReference type="Pfam" id="PF23385">
    <property type="entry name" value="Beta-prop_IFT140_2nd"/>
    <property type="match status" value="1"/>
</dbReference>
<dbReference type="InterPro" id="IPR056156">
    <property type="entry name" value="TPR_IF140_C"/>
</dbReference>
<dbReference type="InterPro" id="IPR011990">
    <property type="entry name" value="TPR-like_helical_dom_sf"/>
</dbReference>
<evidence type="ECO:0000256" key="5">
    <source>
        <dbReference type="ARBA" id="ARBA00023273"/>
    </source>
</evidence>
<evidence type="ECO:0000313" key="12">
    <source>
        <dbReference type="EMBL" id="CAI5448849.1"/>
    </source>
</evidence>
<evidence type="ECO:0000256" key="4">
    <source>
        <dbReference type="ARBA" id="ARBA00023069"/>
    </source>
</evidence>
<dbReference type="SUPFAM" id="SSF48452">
    <property type="entry name" value="TPR-like"/>
    <property type="match status" value="1"/>
</dbReference>
<keyword evidence="4" id="KW-0969">Cilium</keyword>
<evidence type="ECO:0000256" key="6">
    <source>
        <dbReference type="SAM" id="Coils"/>
    </source>
</evidence>
<dbReference type="InterPro" id="IPR056154">
    <property type="entry name" value="Beta-prop_IFT140_1st"/>
</dbReference>
<dbReference type="Pfam" id="PF24760">
    <property type="entry name" value="TPR_IF140_C"/>
    <property type="match status" value="1"/>
</dbReference>
<dbReference type="Gene3D" id="2.130.10.10">
    <property type="entry name" value="YVTN repeat-like/Quinoprotein amine dehydrogenase"/>
    <property type="match status" value="2"/>
</dbReference>
<evidence type="ECO:0000313" key="13">
    <source>
        <dbReference type="Proteomes" id="UP001152747"/>
    </source>
</evidence>
<dbReference type="InterPro" id="IPR056155">
    <property type="entry name" value="Beta-prop_IFT140_2nd"/>
</dbReference>
<evidence type="ECO:0000256" key="3">
    <source>
        <dbReference type="ARBA" id="ARBA00022737"/>
    </source>
</evidence>
<dbReference type="GO" id="GO:0036064">
    <property type="term" value="C:ciliary basal body"/>
    <property type="evidence" value="ECO:0007669"/>
    <property type="project" value="TreeGrafter"/>
</dbReference>
<feature type="domain" description="IF140 C-terminal TPR" evidence="10">
    <location>
        <begin position="1264"/>
        <end position="1388"/>
    </location>
</feature>
<dbReference type="Gene3D" id="1.25.40.470">
    <property type="match status" value="2"/>
</dbReference>
<feature type="region of interest" description="Disordered" evidence="7">
    <location>
        <begin position="1421"/>
        <end position="1450"/>
    </location>
</feature>
<dbReference type="PANTHER" id="PTHR15722:SF7">
    <property type="entry name" value="INTRAFLAGELLAR TRANSPORT PROTEIN 140 HOMOLOG"/>
    <property type="match status" value="1"/>
</dbReference>
<keyword evidence="5" id="KW-0966">Cell projection</keyword>
<dbReference type="InterPro" id="IPR015943">
    <property type="entry name" value="WD40/YVTN_repeat-like_dom_sf"/>
</dbReference>
<sequence>MRPSIVQWSPHSSWICVTTFDAENSEGSVSFCDHTGINKEPGASRPSPITCLKWHPTKNLVLLGWKDGTINLVPLGGPISQTIQENGLGELVQVDWSHDGKLIMGLFAPGHVKIYSYDVAKSESSSSSSSLLSQVDLKEEITTCCKRLIFEKNPETSQDLSIFDNKMKNDVGNELEMTVTPQNVVSRPPAKAIGTEFLFGSESGTLFCVNLEENGVLHKLDSEILFLSYCEQIQTIIAFTRDLFIFHLQKSEKDDKKWHEKIKVKLGGASEKYRLELSDSILVMCYEERELRVWDLVREENGTISLDSAKGFDKSEILTCLTVNSRKGVISAGTSKGNMAHWKRRKNDMPIDRAWKLQAAHPTGDVINAIHWSPVTSSVAVITSQDLIIIQEDNFIVQMRGKVGAIQNSPTSFILLNAGTGVTQELKLQTIPSAKGISLGEKQLVVWNEDTIVTYDVQSSLATIQSTSFSCQTSGVVIANQTLFCMEKDKINARTLQGTIRQIISLPEIEGDPQILDLNKNWLAVGTSHGFVRIYNLARKDAHQEHNSKYAIENFPNFYKFLNVKISPNGSKVACTFLEGPTQVSETLLVFDAENDNITHFSFDRGMTDQQEYEAQAELAHTTGGRPVTAAARKMAKEKSRFQMMMHRPGEVEWDETDQRFLVVECNHLQPDSTDNRILTMFVTSEHGIQLQDIQQKSQQCGRLVSVSVPNFYFLKKTDWDEEEIRGEKTIGKVLVAKTLREFSGVEVSDEGTRKAMMDFSFYLTLGSMDAAFKAIQYIKSDSVWDQMASMSVKTRRLDVAMVCLGHMKNVRGSRSVRKTQQNGEDESMQCAALAIELGMIDEALMIYQQNDRWDLINKTYQAQGMWIQAFQIAETRDRIHLRNTHFNYARYLEAKKDENSIEEAIENYEKAGVHGFEVFRMLRDNPKAIENYVRRKREPTLFKWWGTYLESIGELEGAYNYYKFAQDFYSQVRVKCAQGQVEEAAKIANDSKDKAACYLIGRLYETEGDLVQAVKFFTKARALASAIRIARDNDMKDKLANLCLMAGGNELVMAARYYEDMPGYAHKSVMLYHKAGMIGRALDLAFRTEQFSALDLITKDLDAGTDPKILKRAAEFFENNQNYEKAVNFLCLAKDFPEAVRLCRSRNVRVTDKFAELMTPTKIEMPNDVERKRVLEGVAELCLQQGAYAAAAKKYTQAGDKLSAMRSLLKSGDIQKIRYYANTARNKEIYILAANFLQTTDWQNDAQTIKDIETFYTKSQSYEHLANFYKSCAFIEAENWKNFEKATNALDMSIHCLETADSKDKSTPAMEELKLEIQKYQAQLKKLIKIMGAMESDISDGIRQLTSLAETSDENDIVPCTKIYAMLIEEYFYKKNWKMAYRSLTSLQKKLPKIDLEMYINSETLDQICDEMRVERVTKKNGAKNGGDGAESDGEEVDFSHSMRRQNMI</sequence>
<accession>A0A9P1IPU4</accession>
<evidence type="ECO:0000256" key="1">
    <source>
        <dbReference type="ARBA" id="ARBA00004138"/>
    </source>
</evidence>
<reference evidence="12" key="1">
    <citation type="submission" date="2022-11" db="EMBL/GenBank/DDBJ databases">
        <authorList>
            <person name="Kikuchi T."/>
        </authorList>
    </citation>
    <scope>NUCLEOTIDE SEQUENCE</scope>
    <source>
        <strain evidence="12">PS1010</strain>
    </source>
</reference>
<organism evidence="12 13">
    <name type="scientific">Caenorhabditis angaria</name>
    <dbReference type="NCBI Taxonomy" id="860376"/>
    <lineage>
        <taxon>Eukaryota</taxon>
        <taxon>Metazoa</taxon>
        <taxon>Ecdysozoa</taxon>
        <taxon>Nematoda</taxon>
        <taxon>Chromadorea</taxon>
        <taxon>Rhabditida</taxon>
        <taxon>Rhabditina</taxon>
        <taxon>Rhabditomorpha</taxon>
        <taxon>Rhabditoidea</taxon>
        <taxon>Rhabditidae</taxon>
        <taxon>Peloderinae</taxon>
        <taxon>Caenorhabditis</taxon>
    </lineage>
</organism>
<dbReference type="InterPro" id="IPR056168">
    <property type="entry name" value="TPR_IF140/IFT172/WDR19"/>
</dbReference>
<feature type="domain" description="IFT140 second beta-propeller" evidence="9">
    <location>
        <begin position="402"/>
        <end position="717"/>
    </location>
</feature>
<feature type="coiled-coil region" evidence="6">
    <location>
        <begin position="1311"/>
        <end position="1338"/>
    </location>
</feature>
<evidence type="ECO:0000259" key="9">
    <source>
        <dbReference type="Pfam" id="PF23385"/>
    </source>
</evidence>
<keyword evidence="6" id="KW-0175">Coiled coil</keyword>
<dbReference type="FunFam" id="1.25.40.470:FF:000018">
    <property type="entry name" value="Reduced mechanoreceptor potential A"/>
    <property type="match status" value="1"/>
</dbReference>
<evidence type="ECO:0000259" key="10">
    <source>
        <dbReference type="Pfam" id="PF24760"/>
    </source>
</evidence>
<keyword evidence="3" id="KW-0677">Repeat</keyword>
<keyword evidence="2" id="KW-0853">WD repeat</keyword>
<evidence type="ECO:0000256" key="2">
    <source>
        <dbReference type="ARBA" id="ARBA00022574"/>
    </source>
</evidence>
<dbReference type="GO" id="GO:0005930">
    <property type="term" value="C:axoneme"/>
    <property type="evidence" value="ECO:0007669"/>
    <property type="project" value="TreeGrafter"/>
</dbReference>
<dbReference type="Pfam" id="PF23383">
    <property type="entry name" value="Beta-prop_IFT140_1st"/>
    <property type="match status" value="1"/>
</dbReference>
<gene>
    <name evidence="12" type="ORF">CAMP_LOCUS11486</name>
</gene>
<keyword evidence="13" id="KW-1185">Reference proteome</keyword>
<dbReference type="GO" id="GO:0030991">
    <property type="term" value="C:intraciliary transport particle A"/>
    <property type="evidence" value="ECO:0007669"/>
    <property type="project" value="TreeGrafter"/>
</dbReference>
<protein>
    <submittedName>
        <fullName evidence="12">Uncharacterized protein</fullName>
    </submittedName>
</protein>
<evidence type="ECO:0000259" key="11">
    <source>
        <dbReference type="Pfam" id="PF24762"/>
    </source>
</evidence>
<feature type="domain" description="IF140/IFT172/WDR19 TPR" evidence="11">
    <location>
        <begin position="767"/>
        <end position="1256"/>
    </location>
</feature>
<dbReference type="Proteomes" id="UP001152747">
    <property type="component" value="Unassembled WGS sequence"/>
</dbReference>
<comment type="subcellular location">
    <subcellularLocation>
        <location evidence="1">Cell projection</location>
        <location evidence="1">Cilium</location>
    </subcellularLocation>
</comment>
<dbReference type="Pfam" id="PF24762">
    <property type="entry name" value="TPR_IF140-IFT172"/>
    <property type="match status" value="1"/>
</dbReference>
<feature type="domain" description="IFT140 first beta-propeller" evidence="8">
    <location>
        <begin position="4"/>
        <end position="392"/>
    </location>
</feature>
<proteinExistence type="predicted"/>
<evidence type="ECO:0000256" key="7">
    <source>
        <dbReference type="SAM" id="MobiDB-lite"/>
    </source>
</evidence>
<dbReference type="InterPro" id="IPR036322">
    <property type="entry name" value="WD40_repeat_dom_sf"/>
</dbReference>
<dbReference type="SUPFAM" id="SSF50978">
    <property type="entry name" value="WD40 repeat-like"/>
    <property type="match status" value="1"/>
</dbReference>
<dbReference type="SUPFAM" id="SSF82171">
    <property type="entry name" value="DPP6 N-terminal domain-like"/>
    <property type="match status" value="1"/>
</dbReference>
<comment type="caution">
    <text evidence="12">The sequence shown here is derived from an EMBL/GenBank/DDBJ whole genome shotgun (WGS) entry which is preliminary data.</text>
</comment>
<dbReference type="OrthoDB" id="10258787at2759"/>
<dbReference type="EMBL" id="CANHGI010000004">
    <property type="protein sequence ID" value="CAI5448849.1"/>
    <property type="molecule type" value="Genomic_DNA"/>
</dbReference>
<dbReference type="GO" id="GO:0035721">
    <property type="term" value="P:intraciliary retrograde transport"/>
    <property type="evidence" value="ECO:0007669"/>
    <property type="project" value="TreeGrafter"/>
</dbReference>